<dbReference type="InterPro" id="IPR023994">
    <property type="entry name" value="NiFe-hyd_HybE"/>
</dbReference>
<name>A0A3M8R6K2_9PROT</name>
<reference evidence="1" key="1">
    <citation type="submission" date="2018-10" db="EMBL/GenBank/DDBJ databases">
        <title>Acidithiobacillus sulfuriphilus sp. nov.: an extremely acidophilic sulfur-oxidizing chemolithotroph isolated from a neutral pH environment.</title>
        <authorList>
            <person name="Falagan C."/>
            <person name="Moya-Beltran A."/>
            <person name="Quatrini R."/>
            <person name="Johnson D.B."/>
        </authorList>
    </citation>
    <scope>NUCLEOTIDE SEQUENCE [LARGE SCALE GENOMIC DNA]</scope>
    <source>
        <strain evidence="1">CJ-2</strain>
    </source>
</reference>
<dbReference type="Gene3D" id="3.30.1460.40">
    <property type="entry name" value="[NiFe]-hydrogenase assembly chaperone, HybE"/>
    <property type="match status" value="1"/>
</dbReference>
<proteinExistence type="predicted"/>
<evidence type="ECO:0000313" key="1">
    <source>
        <dbReference type="EMBL" id="RNF62140.1"/>
    </source>
</evidence>
<dbReference type="InterPro" id="IPR038530">
    <property type="entry name" value="NiFe-hyd_HybE_sf"/>
</dbReference>
<gene>
    <name evidence="1" type="primary">hybE</name>
    <name evidence="1" type="ORF">EC580_07820</name>
</gene>
<organism evidence="1">
    <name type="scientific">Acidithiobacillus sulfuriphilus</name>
    <dbReference type="NCBI Taxonomy" id="1867749"/>
    <lineage>
        <taxon>Bacteria</taxon>
        <taxon>Pseudomonadati</taxon>
        <taxon>Pseudomonadota</taxon>
        <taxon>Acidithiobacillia</taxon>
        <taxon>Acidithiobacillales</taxon>
        <taxon>Acidithiobacillaceae</taxon>
        <taxon>Acidithiobacillus</taxon>
    </lineage>
</organism>
<dbReference type="EMBL" id="RIZI01000165">
    <property type="protein sequence ID" value="RNF62140.1"/>
    <property type="molecule type" value="Genomic_DNA"/>
</dbReference>
<sequence>MLNMGLDRGERPLLATQRLVDAFQRAAERQRGLPFFRSALAVEIVGFRPWQGCQAGALITPWFMNLIILPGPDMDWSAFPVGEQQRWHFPSGSYEFTGGYIGNLGPYQSCALLSPAPDFADQAAARAAAWSALDSLFTPADPDLERRLARPLSRRGFLGGKWTGDRRP</sequence>
<dbReference type="AlphaFoldDB" id="A0A3M8R6K2"/>
<comment type="caution">
    <text evidence="1">The sequence shown here is derived from an EMBL/GenBank/DDBJ whole genome shotgun (WGS) entry which is preliminary data.</text>
</comment>
<dbReference type="NCBIfam" id="TIGR03993">
    <property type="entry name" value="hydrog_HybE"/>
    <property type="match status" value="1"/>
</dbReference>
<dbReference type="Pfam" id="PF11939">
    <property type="entry name" value="NiFe-hyd_HybE"/>
    <property type="match status" value="1"/>
</dbReference>
<accession>A0A3M8R6K2</accession>
<protein>
    <submittedName>
        <fullName evidence="1">[NiFe]-hydrogenase assembly, chaperone, HybE</fullName>
    </submittedName>
</protein>